<dbReference type="EMBL" id="CP034593">
    <property type="protein sequence ID" value="AZQ77724.1"/>
    <property type="molecule type" value="Genomic_DNA"/>
</dbReference>
<protein>
    <submittedName>
        <fullName evidence="3">Uncharacterized protein</fullName>
    </submittedName>
</protein>
<dbReference type="RefSeq" id="WP_126704527.1">
    <property type="nucleotide sequence ID" value="NZ_CP034593.1"/>
</dbReference>
<proteinExistence type="predicted"/>
<feature type="transmembrane region" description="Helical" evidence="2">
    <location>
        <begin position="299"/>
        <end position="321"/>
    </location>
</feature>
<evidence type="ECO:0000313" key="3">
    <source>
        <dbReference type="EMBL" id="AZQ77724.1"/>
    </source>
</evidence>
<keyword evidence="2" id="KW-1133">Transmembrane helix</keyword>
<feature type="transmembrane region" description="Helical" evidence="2">
    <location>
        <begin position="328"/>
        <end position="349"/>
    </location>
</feature>
<evidence type="ECO:0000256" key="1">
    <source>
        <dbReference type="SAM" id="MobiDB-lite"/>
    </source>
</evidence>
<organism evidence="3 4">
    <name type="scientific">Flaviflexus ciconiae</name>
    <dbReference type="NCBI Taxonomy" id="2496867"/>
    <lineage>
        <taxon>Bacteria</taxon>
        <taxon>Bacillati</taxon>
        <taxon>Actinomycetota</taxon>
        <taxon>Actinomycetes</taxon>
        <taxon>Actinomycetales</taxon>
        <taxon>Actinomycetaceae</taxon>
        <taxon>Flaviflexus</taxon>
    </lineage>
</organism>
<feature type="transmembrane region" description="Helical" evidence="2">
    <location>
        <begin position="384"/>
        <end position="401"/>
    </location>
</feature>
<evidence type="ECO:0000256" key="2">
    <source>
        <dbReference type="SAM" id="Phobius"/>
    </source>
</evidence>
<feature type="compositionally biased region" description="Polar residues" evidence="1">
    <location>
        <begin position="77"/>
        <end position="92"/>
    </location>
</feature>
<sequence>MSTPTDPYSRPDHEDGHDDILDPLPEEREERNIAEPSDTPAHEAPADAPVNNDEALTPPPSDDSPAFRNASRFDSEPAQNQPTQGGPIPSNSHEGEASVADDPEFTESETESTRSWTPSFDDDVDEPAGAKRSEDNLTRETPEDRAAARERWEREFGNVDTTPRSEDDTVIAGNDPATDATAVRSPAATDQTVMTPPVAAPAGANYPNRTSVFNRVGAENVASSPSTIATPPETVAPRHDTNGFRFQEPIPEEPRGRGWAHVGVFFATLIVAPLAWYLVADSGVRLVGLEDSAWNTGTVDWLVVLELLGALLCLAVLWYLASFSSVGAIVIGLIIAIAGAIAIFAPAFAQDLLTGSAMRNFSEISDFTGNVAYHLTNDAASGRLTVYGFVLFMTGIVSHSARRFGTDRGDVTGRRAVLLSRNPNS</sequence>
<feature type="compositionally biased region" description="Basic and acidic residues" evidence="1">
    <location>
        <begin position="128"/>
        <end position="167"/>
    </location>
</feature>
<feature type="region of interest" description="Disordered" evidence="1">
    <location>
        <begin position="1"/>
        <end position="191"/>
    </location>
</feature>
<keyword evidence="2" id="KW-0472">Membrane</keyword>
<feature type="transmembrane region" description="Helical" evidence="2">
    <location>
        <begin position="259"/>
        <end position="279"/>
    </location>
</feature>
<feature type="compositionally biased region" description="Basic and acidic residues" evidence="1">
    <location>
        <begin position="9"/>
        <end position="33"/>
    </location>
</feature>
<reference evidence="3 4" key="1">
    <citation type="submission" date="2018-12" db="EMBL/GenBank/DDBJ databases">
        <title>Complete genome sequence of Flaviflexus sp. H23T48.</title>
        <authorList>
            <person name="Bae J.-W."/>
            <person name="Lee J.-Y."/>
        </authorList>
    </citation>
    <scope>NUCLEOTIDE SEQUENCE [LARGE SCALE GENOMIC DNA]</scope>
    <source>
        <strain evidence="3 4">H23T48</strain>
    </source>
</reference>
<gene>
    <name evidence="3" type="ORF">EJ997_10605</name>
</gene>
<evidence type="ECO:0000313" key="4">
    <source>
        <dbReference type="Proteomes" id="UP000280344"/>
    </source>
</evidence>
<accession>A0A3Q9G2X3</accession>
<dbReference type="OrthoDB" id="3256579at2"/>
<dbReference type="Proteomes" id="UP000280344">
    <property type="component" value="Chromosome"/>
</dbReference>
<dbReference type="AlphaFoldDB" id="A0A3Q9G2X3"/>
<dbReference type="KEGG" id="flh:EJ997_10605"/>
<keyword evidence="4" id="KW-1185">Reference proteome</keyword>
<keyword evidence="2" id="KW-0812">Transmembrane</keyword>
<feature type="compositionally biased region" description="Acidic residues" evidence="1">
    <location>
        <begin position="99"/>
        <end position="110"/>
    </location>
</feature>
<name>A0A3Q9G2X3_9ACTO</name>